<feature type="transmembrane region" description="Helical" evidence="5">
    <location>
        <begin position="71"/>
        <end position="102"/>
    </location>
</feature>
<evidence type="ECO:0000256" key="2">
    <source>
        <dbReference type="ARBA" id="ARBA00022692"/>
    </source>
</evidence>
<dbReference type="OrthoDB" id="241093at2157"/>
<reference evidence="6 7" key="1">
    <citation type="submission" date="2011-03" db="EMBL/GenBank/DDBJ databases">
        <title>The complete genome of Archaeoglobus veneficus SNP6.</title>
        <authorList>
            <consortium name="US DOE Joint Genome Institute (JGI-PGF)"/>
            <person name="Lucas S."/>
            <person name="Copeland A."/>
            <person name="Lapidus A."/>
            <person name="Bruce D."/>
            <person name="Goodwin L."/>
            <person name="Pitluck S."/>
            <person name="Kyrpides N."/>
            <person name="Mavromatis K."/>
            <person name="Pagani I."/>
            <person name="Ivanova N."/>
            <person name="Mikhailova N."/>
            <person name="Lu M."/>
            <person name="Detter J.C."/>
            <person name="Tapia R."/>
            <person name="Han C."/>
            <person name="Land M."/>
            <person name="Hauser L."/>
            <person name="Markowitz V."/>
            <person name="Cheng J.-F."/>
            <person name="Hugenholtz P."/>
            <person name="Woyke T."/>
            <person name="Wu D."/>
            <person name="Spring S."/>
            <person name="Brambilla E."/>
            <person name="Klenk H.-P."/>
            <person name="Eisen J.A."/>
        </authorList>
    </citation>
    <scope>NUCLEOTIDE SEQUENCE [LARGE SCALE GENOMIC DNA]</scope>
    <source>
        <strain>SNP6</strain>
    </source>
</reference>
<evidence type="ECO:0000256" key="4">
    <source>
        <dbReference type="ARBA" id="ARBA00023136"/>
    </source>
</evidence>
<dbReference type="EMBL" id="CP002588">
    <property type="protein sequence ID" value="AEA47989.1"/>
    <property type="molecule type" value="Genomic_DNA"/>
</dbReference>
<dbReference type="STRING" id="693661.Arcve_1996"/>
<protein>
    <recommendedName>
        <fullName evidence="8">Signal-peptide peptidase, presenilin aspartyl protease</fullName>
    </recommendedName>
</protein>
<dbReference type="HOGENOM" id="CLU_053464_0_0_2"/>
<keyword evidence="2 5" id="KW-0812">Transmembrane</keyword>
<feature type="transmembrane region" description="Helical" evidence="5">
    <location>
        <begin position="114"/>
        <end position="147"/>
    </location>
</feature>
<feature type="transmembrane region" description="Helical" evidence="5">
    <location>
        <begin position="194"/>
        <end position="215"/>
    </location>
</feature>
<comment type="subcellular location">
    <subcellularLocation>
        <location evidence="1">Endomembrane system</location>
        <topology evidence="1">Multi-pass membrane protein</topology>
    </subcellularLocation>
</comment>
<dbReference type="InterPro" id="IPR006639">
    <property type="entry name" value="Preselin/SPP"/>
</dbReference>
<dbReference type="Proteomes" id="UP000008136">
    <property type="component" value="Chromosome"/>
</dbReference>
<evidence type="ECO:0008006" key="8">
    <source>
        <dbReference type="Google" id="ProtNLM"/>
    </source>
</evidence>
<evidence type="ECO:0000256" key="5">
    <source>
        <dbReference type="SAM" id="Phobius"/>
    </source>
</evidence>
<dbReference type="MEROPS" id="A22.015"/>
<dbReference type="SMART" id="SM00730">
    <property type="entry name" value="PSN"/>
    <property type="match status" value="1"/>
</dbReference>
<dbReference type="NCBIfam" id="NF041679">
    <property type="entry name" value="IMP_arch_presen"/>
    <property type="match status" value="1"/>
</dbReference>
<proteinExistence type="predicted"/>
<keyword evidence="7" id="KW-1185">Reference proteome</keyword>
<dbReference type="eggNOG" id="arCOG04463">
    <property type="taxonomic scope" value="Archaea"/>
</dbReference>
<dbReference type="GO" id="GO:0012505">
    <property type="term" value="C:endomembrane system"/>
    <property type="evidence" value="ECO:0007669"/>
    <property type="project" value="UniProtKB-SubCell"/>
</dbReference>
<dbReference type="GO" id="GO:0016020">
    <property type="term" value="C:membrane"/>
    <property type="evidence" value="ECO:0007669"/>
    <property type="project" value="InterPro"/>
</dbReference>
<organism evidence="6 7">
    <name type="scientific">Archaeoglobus veneficus (strain DSM 11195 / SNP6)</name>
    <dbReference type="NCBI Taxonomy" id="693661"/>
    <lineage>
        <taxon>Archaea</taxon>
        <taxon>Methanobacteriati</taxon>
        <taxon>Methanobacteriota</taxon>
        <taxon>Archaeoglobi</taxon>
        <taxon>Archaeoglobales</taxon>
        <taxon>Archaeoglobaceae</taxon>
        <taxon>Archaeoglobus</taxon>
    </lineage>
</organism>
<dbReference type="KEGG" id="ave:Arcve_1996"/>
<dbReference type="RefSeq" id="WP_013684641.1">
    <property type="nucleotide sequence ID" value="NC_015320.1"/>
</dbReference>
<dbReference type="InterPro" id="IPR010545">
    <property type="entry name" value="SPP"/>
</dbReference>
<dbReference type="AlphaFoldDB" id="F2KS50"/>
<sequence length="270" mass="29223">MKARYAILAIYFFAALVAIAVTPEYEAAGVQAFENPGDISNSILYFVAILAFTAFILVVSRYKAVLQLVMYGLILISVYYVIYPFAGLLSAIPAVIIVLFLVKKPNWIVIDVSAFLLSVGIISIFGISLEPLPAIVLLLILAIYDAISVYRTKHMISLAESVTRLRLPLLFVIPLTRDFSFEAIGSKEGEEKKAIYIGVGDIVVPNILVVSAQHFTSSPAIGFIKLSALMSLSGGLIGLAILLRMVGKPQAGLPFLNIPTIAGYLLSQLL</sequence>
<keyword evidence="4 5" id="KW-0472">Membrane</keyword>
<dbReference type="GO" id="GO:0042500">
    <property type="term" value="F:aspartic endopeptidase activity, intramembrane cleaving"/>
    <property type="evidence" value="ECO:0007669"/>
    <property type="project" value="InterPro"/>
</dbReference>
<evidence type="ECO:0000313" key="7">
    <source>
        <dbReference type="Proteomes" id="UP000008136"/>
    </source>
</evidence>
<evidence type="ECO:0000256" key="1">
    <source>
        <dbReference type="ARBA" id="ARBA00004127"/>
    </source>
</evidence>
<accession>F2KS50</accession>
<name>F2KS50_ARCVS</name>
<feature type="transmembrane region" description="Helical" evidence="5">
    <location>
        <begin position="42"/>
        <end position="59"/>
    </location>
</feature>
<dbReference type="Pfam" id="PF06550">
    <property type="entry name" value="SPP"/>
    <property type="match status" value="1"/>
</dbReference>
<keyword evidence="3 5" id="KW-1133">Transmembrane helix</keyword>
<evidence type="ECO:0000313" key="6">
    <source>
        <dbReference type="EMBL" id="AEA47989.1"/>
    </source>
</evidence>
<feature type="transmembrane region" description="Helical" evidence="5">
    <location>
        <begin position="221"/>
        <end position="243"/>
    </location>
</feature>
<gene>
    <name evidence="6" type="ordered locus">Arcve_1996</name>
</gene>
<dbReference type="GeneID" id="10395129"/>
<evidence type="ECO:0000256" key="3">
    <source>
        <dbReference type="ARBA" id="ARBA00022989"/>
    </source>
</evidence>